<dbReference type="AlphaFoldDB" id="A0A437STA4"/>
<feature type="region of interest" description="Disordered" evidence="1">
    <location>
        <begin position="43"/>
        <end position="105"/>
    </location>
</feature>
<organism evidence="3 4">
    <name type="scientific">Lactobacillus xujianguonis</name>
    <dbReference type="NCBI Taxonomy" id="2495899"/>
    <lineage>
        <taxon>Bacteria</taxon>
        <taxon>Bacillati</taxon>
        <taxon>Bacillota</taxon>
        <taxon>Bacilli</taxon>
        <taxon>Lactobacillales</taxon>
        <taxon>Lactobacillaceae</taxon>
        <taxon>Lactobacillus</taxon>
    </lineage>
</organism>
<name>A0A437STA4_9LACO</name>
<feature type="compositionally biased region" description="Basic and acidic residues" evidence="1">
    <location>
        <begin position="66"/>
        <end position="105"/>
    </location>
</feature>
<proteinExistence type="predicted"/>
<evidence type="ECO:0000313" key="4">
    <source>
        <dbReference type="Proteomes" id="UP000288291"/>
    </source>
</evidence>
<comment type="caution">
    <text evidence="3">The sequence shown here is derived from an EMBL/GenBank/DDBJ whole genome shotgun (WGS) entry which is preliminary data.</text>
</comment>
<evidence type="ECO:0000256" key="2">
    <source>
        <dbReference type="SAM" id="SignalP"/>
    </source>
</evidence>
<dbReference type="Proteomes" id="UP000288291">
    <property type="component" value="Unassembled WGS sequence"/>
</dbReference>
<evidence type="ECO:0000256" key="1">
    <source>
        <dbReference type="SAM" id="MobiDB-lite"/>
    </source>
</evidence>
<gene>
    <name evidence="3" type="ORF">EJK17_09620</name>
</gene>
<accession>A0A437STA4</accession>
<keyword evidence="2" id="KW-0732">Signal</keyword>
<keyword evidence="4" id="KW-1185">Reference proteome</keyword>
<feature type="chain" id="PRO_5019019671" evidence="2">
    <location>
        <begin position="42"/>
        <end position="151"/>
    </location>
</feature>
<reference evidence="3 4" key="1">
    <citation type="submission" date="2018-12" db="EMBL/GenBank/DDBJ databases">
        <authorList>
            <person name="Meng J."/>
        </authorList>
    </citation>
    <scope>NUCLEOTIDE SEQUENCE [LARGE SCALE GENOMIC DNA]</scope>
    <source>
        <strain evidence="3 4">HT111-2</strain>
    </source>
</reference>
<sequence length="151" mass="16374">MSNREFKEKLPNKKFKVTSLTAAALASVLLAGAGFNGEVKAANVDSGTESKAKTPVENAQDNVASTKKDVSDKQAALDKAKGAAKDPDEDYSKQEAAVKKAEGDAKDKAEAYKKAQAETEAAKKLRSLVQLMRLSKMLLMQVRKWTKLMQL</sequence>
<evidence type="ECO:0000313" key="3">
    <source>
        <dbReference type="EMBL" id="RVU70077.1"/>
    </source>
</evidence>
<feature type="signal peptide" evidence="2">
    <location>
        <begin position="1"/>
        <end position="41"/>
    </location>
</feature>
<dbReference type="EMBL" id="RXIA01000032">
    <property type="protein sequence ID" value="RVU70077.1"/>
    <property type="molecule type" value="Genomic_DNA"/>
</dbReference>
<dbReference type="RefSeq" id="WP_103660921.1">
    <property type="nucleotide sequence ID" value="NZ_ML136900.1"/>
</dbReference>
<protein>
    <submittedName>
        <fullName evidence="3">Uncharacterized protein</fullName>
    </submittedName>
</protein>